<dbReference type="PIRSF" id="PIRSF024492">
    <property type="entry name" value="UCP024492"/>
    <property type="match status" value="1"/>
</dbReference>
<dbReference type="InterPro" id="IPR007438">
    <property type="entry name" value="DUF488"/>
</dbReference>
<reference evidence="2" key="1">
    <citation type="journal article" date="2010" name="Stand. Genomic Sci.">
        <title>Complete genome sequence of 'Thermobaculum terrenum' type strain (YNP1).</title>
        <authorList>
            <person name="Kiss H."/>
            <person name="Cleland D."/>
            <person name="Lapidus A."/>
            <person name="Lucas S."/>
            <person name="Glavina Del Rio T."/>
            <person name="Nolan M."/>
            <person name="Tice H."/>
            <person name="Han C."/>
            <person name="Goodwin L."/>
            <person name="Pitluck S."/>
            <person name="Liolios K."/>
            <person name="Ivanova N."/>
            <person name="Mavromatis K."/>
            <person name="Ovchinnikova G."/>
            <person name="Pati A."/>
            <person name="Chen A."/>
            <person name="Palaniappan K."/>
            <person name="Land M."/>
            <person name="Hauser L."/>
            <person name="Chang Y."/>
            <person name="Jeffries C."/>
            <person name="Lu M."/>
            <person name="Brettin T."/>
            <person name="Detter J."/>
            <person name="Goker M."/>
            <person name="Tindall B."/>
            <person name="Beck B."/>
            <person name="McDermott T."/>
            <person name="Woyke T."/>
            <person name="Bristow J."/>
            <person name="Eisen J."/>
            <person name="Markowitz V."/>
            <person name="Hugenholtz P."/>
            <person name="Kyrpides N."/>
            <person name="Klenk H."/>
            <person name="Cheng J."/>
        </authorList>
    </citation>
    <scope>NUCLEOTIDE SEQUENCE [LARGE SCALE GENOMIC DNA]</scope>
    <source>
        <strain evidence="2">ATCC BAA-798 / YNP1</strain>
    </source>
</reference>
<dbReference type="PANTHER" id="PTHR39337:SF1">
    <property type="entry name" value="BLR5642 PROTEIN"/>
    <property type="match status" value="1"/>
</dbReference>
<dbReference type="RefSeq" id="WP_012874582.1">
    <property type="nucleotide sequence ID" value="NC_013525.1"/>
</dbReference>
<dbReference type="STRING" id="525904.Tter_0629"/>
<dbReference type="KEGG" id="ttr:Tter_0629"/>
<accession>D1CF41</accession>
<dbReference type="PANTHER" id="PTHR39337">
    <property type="entry name" value="BLR5642 PROTEIN"/>
    <property type="match status" value="1"/>
</dbReference>
<dbReference type="Pfam" id="PF04343">
    <property type="entry name" value="DUF488"/>
    <property type="match status" value="1"/>
</dbReference>
<dbReference type="HOGENOM" id="CLU_077467_0_1_0"/>
<sequence length="186" mass="21481">MNESEKSKIIYTIGHSSRSLQDFIRLLQVYEVRLLCDVRVAPGSRKFPQYNKDHLSNALREVGIQYVHLRDLGGFRKPSEASPNTGWLNDSFRGYADYMMTDQFRQALDYLISMAEEWTTAIMCSEALYWRCHRKLISDALTVKGFKVRHILSEGDAPMHTLTEFAHVQGDLLIYEKVEHPKLPGL</sequence>
<dbReference type="EMBL" id="CP001825">
    <property type="protein sequence ID" value="ACZ41547.1"/>
    <property type="molecule type" value="Genomic_DNA"/>
</dbReference>
<organism evidence="1 2">
    <name type="scientific">Thermobaculum terrenum (strain ATCC BAA-798 / CCMEE 7001 / YNP1)</name>
    <dbReference type="NCBI Taxonomy" id="525904"/>
    <lineage>
        <taxon>Bacteria</taxon>
        <taxon>Bacillati</taxon>
        <taxon>Chloroflexota</taxon>
        <taxon>Chloroflexia</taxon>
        <taxon>Candidatus Thermobaculales</taxon>
        <taxon>Candidatus Thermobaculaceae</taxon>
        <taxon>Thermobaculum</taxon>
    </lineage>
</organism>
<protein>
    <submittedName>
        <fullName evidence="1">Uncharacterized protein</fullName>
    </submittedName>
</protein>
<evidence type="ECO:0000313" key="2">
    <source>
        <dbReference type="Proteomes" id="UP000000323"/>
    </source>
</evidence>
<dbReference type="Proteomes" id="UP000000323">
    <property type="component" value="Chromosome 1"/>
</dbReference>
<dbReference type="eggNOG" id="COG5483">
    <property type="taxonomic scope" value="Bacteria"/>
</dbReference>
<name>D1CF41_THET1</name>
<dbReference type="AlphaFoldDB" id="D1CF41"/>
<evidence type="ECO:0000313" key="1">
    <source>
        <dbReference type="EMBL" id="ACZ41547.1"/>
    </source>
</evidence>
<dbReference type="InterPro" id="IPR014519">
    <property type="entry name" value="UCP024492"/>
</dbReference>
<proteinExistence type="predicted"/>
<keyword evidence="2" id="KW-1185">Reference proteome</keyword>
<dbReference type="OrthoDB" id="9789109at2"/>
<gene>
    <name evidence="1" type="ordered locus">Tter_0629</name>
</gene>